<organism evidence="10 11">
    <name type="scientific">Amphibalanus amphitrite</name>
    <name type="common">Striped barnacle</name>
    <name type="synonym">Balanus amphitrite</name>
    <dbReference type="NCBI Taxonomy" id="1232801"/>
    <lineage>
        <taxon>Eukaryota</taxon>
        <taxon>Metazoa</taxon>
        <taxon>Ecdysozoa</taxon>
        <taxon>Arthropoda</taxon>
        <taxon>Crustacea</taxon>
        <taxon>Multicrustacea</taxon>
        <taxon>Cirripedia</taxon>
        <taxon>Thoracica</taxon>
        <taxon>Thoracicalcarea</taxon>
        <taxon>Balanomorpha</taxon>
        <taxon>Balanoidea</taxon>
        <taxon>Balanidae</taxon>
        <taxon>Amphibalaninae</taxon>
        <taxon>Amphibalanus</taxon>
    </lineage>
</organism>
<keyword evidence="2 8" id="KW-0378">Hydrolase</keyword>
<dbReference type="GO" id="GO:2001240">
    <property type="term" value="P:negative regulation of extrinsic apoptotic signaling pathway in absence of ligand"/>
    <property type="evidence" value="ECO:0007669"/>
    <property type="project" value="TreeGrafter"/>
</dbReference>
<proteinExistence type="inferred from homology"/>
<dbReference type="EMBL" id="VIIS01001568">
    <property type="protein sequence ID" value="KAF0296379.1"/>
    <property type="molecule type" value="Genomic_DNA"/>
</dbReference>
<dbReference type="GO" id="GO:0004725">
    <property type="term" value="F:protein tyrosine phosphatase activity"/>
    <property type="evidence" value="ECO:0007669"/>
    <property type="project" value="UniProtKB-EC"/>
</dbReference>
<dbReference type="EC" id="3.1.3.48" evidence="8"/>
<evidence type="ECO:0000256" key="1">
    <source>
        <dbReference type="ARBA" id="ARBA00010501"/>
    </source>
</evidence>
<dbReference type="InterPro" id="IPR028472">
    <property type="entry name" value="EYA"/>
</dbReference>
<evidence type="ECO:0000256" key="5">
    <source>
        <dbReference type="ARBA" id="ARBA00051722"/>
    </source>
</evidence>
<evidence type="ECO:0000256" key="7">
    <source>
        <dbReference type="PIRSR" id="PIRSR628472-2"/>
    </source>
</evidence>
<sequence>MTPMARFEELPQDPAAMDHQLKKSPGVDSNENNIDTHRSPEEILGLAATSPFRTSGAGTPTTGAELAGDTAPPSHPYPAAPIGYPGPADFALPTKHEPSVSPDGSYPRSYPDALLDHSGGGAGSQNELLFSYGSEQGAPSGTGAAAAADSFTHEYLKSLSMQAYGAQASPAACLQAPSMYNMYGATHSQRGQQRSAGLSQNYWAPYGGGLSSSAGTVSQVSQSPYMAAYNYGGGGTGLSANPLNQTAYTTGSQQAAPEYGSYGAYSPQAALYYNAAAGFSPYMSPVSAAAGSHSHSLSSSCTPNSAQTYHLSPLPPVSTPDGSEFSESGTFLYHSPTLGTGRRRRNSNGNGTSSRRRRRGEPSPDDDLAQKIDRIFIWDLDETIIVFHSLLHWTDQAVCSQIGSHLETLVFTTGEELFFLKELDVDSQYPTHVTNIDDLHTEDNNQDLSNYNFLADGLASTLGVPAAPLGYSLARNNVSADIARKIAFRHRRVKELYNMYRNNVAELFRAHLHGRHPSFEHTWTKTRQELEIETNGWLTQACSCLKLIQERKQCTNVMVTRNMLMTTFAKTVIFGLADCFEPENIFSAYKVGFESCLNTIRQKYAEKHGREVICVIVGKPDKPDSPSIITAARQFGMPYFPINSDKDLLALKFFLQCGYM</sequence>
<feature type="binding site" evidence="7">
    <location>
        <position position="379"/>
    </location>
    <ligand>
        <name>Mg(2+)</name>
        <dbReference type="ChEBI" id="CHEBI:18420"/>
    </ligand>
</feature>
<dbReference type="Gene3D" id="3.40.50.12350">
    <property type="match status" value="1"/>
</dbReference>
<feature type="region of interest" description="Disordered" evidence="9">
    <location>
        <begin position="1"/>
        <end position="121"/>
    </location>
</feature>
<evidence type="ECO:0000256" key="4">
    <source>
        <dbReference type="ARBA" id="ARBA00022912"/>
    </source>
</evidence>
<feature type="active site" description="Proton donor" evidence="6">
    <location>
        <position position="381"/>
    </location>
</feature>
<dbReference type="PANTHER" id="PTHR10190">
    <property type="entry name" value="EYES ABSENT"/>
    <property type="match status" value="1"/>
</dbReference>
<evidence type="ECO:0000256" key="6">
    <source>
        <dbReference type="PIRSR" id="PIRSR628472-1"/>
    </source>
</evidence>
<keyword evidence="11" id="KW-1185">Reference proteome</keyword>
<feature type="compositionally biased region" description="Polar residues" evidence="9">
    <location>
        <begin position="51"/>
        <end position="62"/>
    </location>
</feature>
<gene>
    <name evidence="10" type="primary">EYA4</name>
    <name evidence="10" type="ORF">FJT64_006165</name>
</gene>
<protein>
    <recommendedName>
        <fullName evidence="8">Eyes absent homolog</fullName>
        <ecNumber evidence="8">3.1.3.48</ecNumber>
    </recommendedName>
</protein>
<accession>A0A6A4VTU5</accession>
<dbReference type="GO" id="GO:0046872">
    <property type="term" value="F:metal ion binding"/>
    <property type="evidence" value="ECO:0007669"/>
    <property type="project" value="UniProtKB-KW"/>
</dbReference>
<name>A0A6A4VTU5_AMPAM</name>
<dbReference type="Proteomes" id="UP000440578">
    <property type="component" value="Unassembled WGS sequence"/>
</dbReference>
<dbReference type="PANTHER" id="PTHR10190:SF16">
    <property type="entry name" value="DEVELOPMENTAL PROTEIN EYES ABSENT"/>
    <property type="match status" value="1"/>
</dbReference>
<evidence type="ECO:0000256" key="2">
    <source>
        <dbReference type="ARBA" id="ARBA00022801"/>
    </source>
</evidence>
<feature type="active site" description="Nucleophile" evidence="6">
    <location>
        <position position="379"/>
    </location>
</feature>
<evidence type="ECO:0000256" key="3">
    <source>
        <dbReference type="ARBA" id="ARBA00022842"/>
    </source>
</evidence>
<comment type="similarity">
    <text evidence="1 8">Belongs to the HAD-like hydrolase superfamily. EYA family.</text>
</comment>
<dbReference type="GO" id="GO:0045739">
    <property type="term" value="P:positive regulation of DNA repair"/>
    <property type="evidence" value="ECO:0007669"/>
    <property type="project" value="TreeGrafter"/>
</dbReference>
<reference evidence="10 11" key="1">
    <citation type="submission" date="2019-07" db="EMBL/GenBank/DDBJ databases">
        <title>Draft genome assembly of a fouling barnacle, Amphibalanus amphitrite (Darwin, 1854): The first reference genome for Thecostraca.</title>
        <authorList>
            <person name="Kim W."/>
        </authorList>
    </citation>
    <scope>NUCLEOTIDE SEQUENCE [LARGE SCALE GENOMIC DNA]</scope>
    <source>
        <strain evidence="10">SNU_AA5</strain>
        <tissue evidence="10">Soma without cirri and trophi</tissue>
    </source>
</reference>
<comment type="cofactor">
    <cofactor evidence="7 8">
        <name>Mg(2+)</name>
        <dbReference type="ChEBI" id="CHEBI:18420"/>
    </cofactor>
    <text evidence="7 8">Binds 1 Mg(2+) ion per subunit.</text>
</comment>
<evidence type="ECO:0000256" key="9">
    <source>
        <dbReference type="SAM" id="MobiDB-lite"/>
    </source>
</evidence>
<comment type="caution">
    <text evidence="10">The sequence shown here is derived from an EMBL/GenBank/DDBJ whole genome shotgun (WGS) entry which is preliminary data.</text>
</comment>
<dbReference type="InterPro" id="IPR038102">
    <property type="entry name" value="EYA_dom_sf"/>
</dbReference>
<evidence type="ECO:0000313" key="10">
    <source>
        <dbReference type="EMBL" id="KAF0296379.1"/>
    </source>
</evidence>
<dbReference type="GO" id="GO:0005634">
    <property type="term" value="C:nucleus"/>
    <property type="evidence" value="ECO:0007669"/>
    <property type="project" value="TreeGrafter"/>
</dbReference>
<keyword evidence="8" id="KW-0805">Transcription regulation</keyword>
<keyword evidence="8" id="KW-0804">Transcription</keyword>
<dbReference type="OrthoDB" id="167668at2759"/>
<keyword evidence="3 7" id="KW-0460">Magnesium</keyword>
<feature type="region of interest" description="Disordered" evidence="9">
    <location>
        <begin position="310"/>
        <end position="366"/>
    </location>
</feature>
<dbReference type="AlphaFoldDB" id="A0A6A4VTU5"/>
<feature type="binding site" evidence="7">
    <location>
        <position position="381"/>
    </location>
    <ligand>
        <name>Mg(2+)</name>
        <dbReference type="ChEBI" id="CHEBI:18420"/>
    </ligand>
</feature>
<keyword evidence="7 8" id="KW-0479">Metal-binding</keyword>
<dbReference type="GO" id="GO:0030154">
    <property type="term" value="P:cell differentiation"/>
    <property type="evidence" value="ECO:0007669"/>
    <property type="project" value="TreeGrafter"/>
</dbReference>
<keyword evidence="4 8" id="KW-0904">Protein phosphatase</keyword>
<evidence type="ECO:0000313" key="11">
    <source>
        <dbReference type="Proteomes" id="UP000440578"/>
    </source>
</evidence>
<comment type="catalytic activity">
    <reaction evidence="5 8">
        <text>O-phospho-L-tyrosyl-[protein] + H2O = L-tyrosyl-[protein] + phosphate</text>
        <dbReference type="Rhea" id="RHEA:10684"/>
        <dbReference type="Rhea" id="RHEA-COMP:10136"/>
        <dbReference type="Rhea" id="RHEA-COMP:20101"/>
        <dbReference type="ChEBI" id="CHEBI:15377"/>
        <dbReference type="ChEBI" id="CHEBI:43474"/>
        <dbReference type="ChEBI" id="CHEBI:46858"/>
        <dbReference type="ChEBI" id="CHEBI:61978"/>
        <dbReference type="EC" id="3.1.3.48"/>
    </reaction>
</comment>
<feature type="binding site" evidence="7">
    <location>
        <position position="624"/>
    </location>
    <ligand>
        <name>Mg(2+)</name>
        <dbReference type="ChEBI" id="CHEBI:18420"/>
    </ligand>
</feature>
<evidence type="ECO:0000256" key="8">
    <source>
        <dbReference type="RuleBase" id="RU362036"/>
    </source>
</evidence>